<feature type="repeat" description="TPR" evidence="3">
    <location>
        <begin position="348"/>
        <end position="381"/>
    </location>
</feature>
<accession>X6N6I9</accession>
<protein>
    <submittedName>
        <fullName evidence="4">Uncharacterized protein</fullName>
    </submittedName>
</protein>
<dbReference type="SUPFAM" id="SSF52129">
    <property type="entry name" value="Caspase-like"/>
    <property type="match status" value="1"/>
</dbReference>
<dbReference type="SUPFAM" id="SSF48452">
    <property type="entry name" value="TPR-like"/>
    <property type="match status" value="3"/>
</dbReference>
<organism evidence="4 5">
    <name type="scientific">Reticulomyxa filosa</name>
    <dbReference type="NCBI Taxonomy" id="46433"/>
    <lineage>
        <taxon>Eukaryota</taxon>
        <taxon>Sar</taxon>
        <taxon>Rhizaria</taxon>
        <taxon>Retaria</taxon>
        <taxon>Foraminifera</taxon>
        <taxon>Monothalamids</taxon>
        <taxon>Reticulomyxidae</taxon>
        <taxon>Reticulomyxa</taxon>
    </lineage>
</organism>
<dbReference type="InterPro" id="IPR019734">
    <property type="entry name" value="TPR_rpt"/>
</dbReference>
<dbReference type="PROSITE" id="PS50293">
    <property type="entry name" value="TPR_REGION"/>
    <property type="match status" value="4"/>
</dbReference>
<dbReference type="OrthoDB" id="1658288at2759"/>
<reference evidence="4 5" key="1">
    <citation type="journal article" date="2013" name="Curr. Biol.">
        <title>The Genome of the Foraminiferan Reticulomyxa filosa.</title>
        <authorList>
            <person name="Glockner G."/>
            <person name="Hulsmann N."/>
            <person name="Schleicher M."/>
            <person name="Noegel A.A."/>
            <person name="Eichinger L."/>
            <person name="Gallinger C."/>
            <person name="Pawlowski J."/>
            <person name="Sierra R."/>
            <person name="Euteneuer U."/>
            <person name="Pillet L."/>
            <person name="Moustafa A."/>
            <person name="Platzer M."/>
            <person name="Groth M."/>
            <person name="Szafranski K."/>
            <person name="Schliwa M."/>
        </authorList>
    </citation>
    <scope>NUCLEOTIDE SEQUENCE [LARGE SCALE GENOMIC DNA]</scope>
</reference>
<dbReference type="Gene3D" id="3.40.50.1460">
    <property type="match status" value="1"/>
</dbReference>
<dbReference type="InterPro" id="IPR029030">
    <property type="entry name" value="Caspase-like_dom_sf"/>
</dbReference>
<evidence type="ECO:0000313" key="5">
    <source>
        <dbReference type="Proteomes" id="UP000023152"/>
    </source>
</evidence>
<dbReference type="PANTHER" id="PTHR45641:SF1">
    <property type="entry name" value="AAA+ ATPASE DOMAIN-CONTAINING PROTEIN"/>
    <property type="match status" value="1"/>
</dbReference>
<feature type="repeat" description="TPR" evidence="3">
    <location>
        <begin position="432"/>
        <end position="465"/>
    </location>
</feature>
<name>X6N6I9_RETFI</name>
<proteinExistence type="predicted"/>
<evidence type="ECO:0000256" key="2">
    <source>
        <dbReference type="ARBA" id="ARBA00022803"/>
    </source>
</evidence>
<dbReference type="SMART" id="SM00028">
    <property type="entry name" value="TPR"/>
    <property type="match status" value="8"/>
</dbReference>
<evidence type="ECO:0000256" key="3">
    <source>
        <dbReference type="PROSITE-ProRule" id="PRU00339"/>
    </source>
</evidence>
<feature type="repeat" description="TPR" evidence="3">
    <location>
        <begin position="642"/>
        <end position="675"/>
    </location>
</feature>
<dbReference type="PROSITE" id="PS50005">
    <property type="entry name" value="TPR"/>
    <property type="match status" value="7"/>
</dbReference>
<dbReference type="Pfam" id="PF13424">
    <property type="entry name" value="TPR_12"/>
    <property type="match status" value="4"/>
</dbReference>
<evidence type="ECO:0000313" key="4">
    <source>
        <dbReference type="EMBL" id="ETO20897.1"/>
    </source>
</evidence>
<keyword evidence="2 3" id="KW-0802">TPR repeat</keyword>
<feature type="repeat" description="TPR" evidence="3">
    <location>
        <begin position="474"/>
        <end position="507"/>
    </location>
</feature>
<gene>
    <name evidence="4" type="ORF">RFI_16308</name>
</gene>
<feature type="repeat" description="TPR" evidence="3">
    <location>
        <begin position="516"/>
        <end position="549"/>
    </location>
</feature>
<dbReference type="AlphaFoldDB" id="X6N6I9"/>
<dbReference type="Proteomes" id="UP000023152">
    <property type="component" value="Unassembled WGS sequence"/>
</dbReference>
<feature type="repeat" description="TPR" evidence="3">
    <location>
        <begin position="600"/>
        <end position="633"/>
    </location>
</feature>
<keyword evidence="5" id="KW-1185">Reference proteome</keyword>
<keyword evidence="1" id="KW-0677">Repeat</keyword>
<dbReference type="EMBL" id="ASPP01012134">
    <property type="protein sequence ID" value="ETO20897.1"/>
    <property type="molecule type" value="Genomic_DNA"/>
</dbReference>
<dbReference type="Gene3D" id="1.25.40.10">
    <property type="entry name" value="Tetratricopeptide repeat domain"/>
    <property type="match status" value="3"/>
</dbReference>
<feature type="repeat" description="TPR" evidence="3">
    <location>
        <begin position="390"/>
        <end position="423"/>
    </location>
</feature>
<feature type="non-terminal residue" evidence="4">
    <location>
        <position position="1"/>
    </location>
</feature>
<comment type="caution">
    <text evidence="4">The sequence shown here is derived from an EMBL/GenBank/DDBJ whole genome shotgun (WGS) entry which is preliminary data.</text>
</comment>
<dbReference type="InterPro" id="IPR011990">
    <property type="entry name" value="TPR-like_helical_dom_sf"/>
</dbReference>
<evidence type="ECO:0000256" key="1">
    <source>
        <dbReference type="ARBA" id="ARBA00022737"/>
    </source>
</evidence>
<sequence>RITSIQIWHCSTVIDDSKDDDDEDNVAYDGLIFVWCGYGECKNDKDILITTLSQKQTQYFVGKPKLFVNIAYNEQEGVMQMQGNYNVMPDNPDVDVFKICAINPRKSAIERECKGSYFAETFCHVIEDNINKSLNSIVAQVTQILAGLPMRSGIIETVSTAHSVIYLVPRTAHRRTQNRDGNIKSGDEMTSYERKTGDIVETLDFRRHWNRKWRKANAEAAKMVEQMLGQHEQGLVIVANDVSKWKNKCNESSSFIMSVNSDDIPKKQFGEYWMYVIKGKVILLNEMDIDGNVYAVSCEIQCEGQVNVTTQLFNNAHKKRLFDDSIFHLYKHLQLCFNTFGRAHPYVAISYNIIGTAYGNKGRHDKGIEWYKRALDIMFEVFGANYVFVTQLYHNLGVMYTDIQEYEQSIAYHEKGLKIKLNIFDANHASIAESYNYIGNTYYAKGYYNRAIEIYEKSLKIRLDVLGCDNVEVAWSYNNLGNTFYKKGQYDKAIESYEMSLKIRLHIFGEKHDDVANLYNSLGYCYGNKGCYDKAIDLYEKALNIKLHIFGANHADVAWSHINIANAWDNTEQNSKAIEYYEKALQIRLCVFGNDHIEVANAYNILGNALYKQGQYDKAIECHESALKTRLNTFGTHHSDVAWSYHNLGNVYQNRTQYDKCIEYYKIALEIRKKIFQKANKDVGDSLWNLGLAFKGKREKDVACKYYEGAWKVYSALLGEYNHETLEAKEKVKELSE</sequence>
<dbReference type="PANTHER" id="PTHR45641">
    <property type="entry name" value="TETRATRICOPEPTIDE REPEAT PROTEIN (AFU_ORTHOLOGUE AFUA_6G03870)"/>
    <property type="match status" value="1"/>
</dbReference>